<dbReference type="GO" id="GO:0008270">
    <property type="term" value="F:zinc ion binding"/>
    <property type="evidence" value="ECO:0007669"/>
    <property type="project" value="UniProtKB-KW"/>
</dbReference>
<sequence>MSDLPLRQQDELRGPPARKGLARQSFLLLDESENLKVNNEAAFLDMLGCYTVDSIKVLSIFGNTGDGKSHTLNHCLFGGKELFHTSPLQDSCTVGIWAAYEPKLRLIVLDTEGLLGATANLNQRMRLLLKVLAVSDVVVYRTRAERLHNDMFQFLGNASSAYLRYFTPELRAVSSRCGLEVPLSSLGPAVVVFQETTRTNVLGSESDSPGQADILLQKRFHDLGLTTEAFNSVQYVGVQTIIPPTDYSGLHAAIQHQVKNTTTRSPRHPSIVFSALQALSERFYGEIPDERLNTYSFFPDEYFTCSCVCLSCGVRCKNGMNHLKDHIPHLADGLCQYTHQYNNKVLICKKCYEGGREMIVIPKTSAASDNPWIGLAKYAWSGYVLECSNCGIIYRSRQYWMGNQDPESSVVRSEVRHVWPGNETFSINHQNAGRRVLDGVNFVIQSVTEYSSGPSKAVTAWLTDQVAPPYWKPNADILVCKGCRKHFAPSQRKHHCRSCGEGFCQDCSSKTMPVPERGWGSVPVRVCNACYQQGPRISKESKVEPTGLIARKVTEVAQSTLDFVSTAVEYPLGFVKEVARPDYWVPDNEIVKCHNCSIPFTPMMSKHHCRSCGQGVCDHCSTKRRPVPSRGWDHPVRICDECCS</sequence>
<reference evidence="6" key="1">
    <citation type="submission" date="2021-06" db="EMBL/GenBank/DDBJ databases">
        <authorList>
            <consortium name="Wellcome Sanger Institute Data Sharing"/>
        </authorList>
    </citation>
    <scope>NUCLEOTIDE SEQUENCE [LARGE SCALE GENOMIC DNA]</scope>
</reference>
<feature type="domain" description="FYVE-type" evidence="5">
    <location>
        <begin position="474"/>
        <end position="535"/>
    </location>
</feature>
<name>A0A8C4X284_ERPCA</name>
<dbReference type="GO" id="GO:0005547">
    <property type="term" value="F:phosphatidylinositol-3,4,5-trisphosphate binding"/>
    <property type="evidence" value="ECO:0007669"/>
    <property type="project" value="TreeGrafter"/>
</dbReference>
<protein>
    <submittedName>
        <fullName evidence="6">Si:ch211-11n16.2</fullName>
    </submittedName>
</protein>
<evidence type="ECO:0000256" key="1">
    <source>
        <dbReference type="ARBA" id="ARBA00022723"/>
    </source>
</evidence>
<accession>A0A8C4X284</accession>
<dbReference type="GO" id="GO:0043325">
    <property type="term" value="F:phosphatidylinositol-3,4-bisphosphate binding"/>
    <property type="evidence" value="ECO:0007669"/>
    <property type="project" value="TreeGrafter"/>
</dbReference>
<keyword evidence="1" id="KW-0479">Metal-binding</keyword>
<dbReference type="GeneID" id="114647480"/>
<dbReference type="OrthoDB" id="68108at2759"/>
<dbReference type="GO" id="GO:0140042">
    <property type="term" value="P:lipid droplet formation"/>
    <property type="evidence" value="ECO:0007669"/>
    <property type="project" value="TreeGrafter"/>
</dbReference>
<reference evidence="6" key="3">
    <citation type="submission" date="2025-09" db="UniProtKB">
        <authorList>
            <consortium name="Ensembl"/>
        </authorList>
    </citation>
    <scope>IDENTIFICATION</scope>
</reference>
<keyword evidence="2 4" id="KW-0863">Zinc-finger</keyword>
<gene>
    <name evidence="6" type="primary">si:ch211-11n16.2</name>
</gene>
<dbReference type="AlphaFoldDB" id="A0A8C4X284"/>
<organism evidence="6 7">
    <name type="scientific">Erpetoichthys calabaricus</name>
    <name type="common">Rope fish</name>
    <name type="synonym">Calamoichthys calabaricus</name>
    <dbReference type="NCBI Taxonomy" id="27687"/>
    <lineage>
        <taxon>Eukaryota</taxon>
        <taxon>Metazoa</taxon>
        <taxon>Chordata</taxon>
        <taxon>Craniata</taxon>
        <taxon>Vertebrata</taxon>
        <taxon>Euteleostomi</taxon>
        <taxon>Actinopterygii</taxon>
        <taxon>Polypteriformes</taxon>
        <taxon>Polypteridae</taxon>
        <taxon>Erpetoichthys</taxon>
    </lineage>
</organism>
<dbReference type="CDD" id="cd01851">
    <property type="entry name" value="GBP"/>
    <property type="match status" value="1"/>
</dbReference>
<keyword evidence="7" id="KW-1185">Reference proteome</keyword>
<dbReference type="Proteomes" id="UP000694620">
    <property type="component" value="Chromosome 1"/>
</dbReference>
<dbReference type="PROSITE" id="PS50178">
    <property type="entry name" value="ZF_FYVE"/>
    <property type="match status" value="2"/>
</dbReference>
<dbReference type="GO" id="GO:0005811">
    <property type="term" value="C:lipid droplet"/>
    <property type="evidence" value="ECO:0007669"/>
    <property type="project" value="TreeGrafter"/>
</dbReference>
<dbReference type="Gene3D" id="3.40.50.300">
    <property type="entry name" value="P-loop containing nucleotide triphosphate hydrolases"/>
    <property type="match status" value="1"/>
</dbReference>
<evidence type="ECO:0000256" key="3">
    <source>
        <dbReference type="ARBA" id="ARBA00022833"/>
    </source>
</evidence>
<dbReference type="InterPro" id="IPR027417">
    <property type="entry name" value="P-loop_NTPase"/>
</dbReference>
<dbReference type="PANTHER" id="PTHR46624">
    <property type="entry name" value="AGAP002036-PA"/>
    <property type="match status" value="1"/>
</dbReference>
<dbReference type="SUPFAM" id="SSF57903">
    <property type="entry name" value="FYVE/PHD zinc finger"/>
    <property type="match status" value="2"/>
</dbReference>
<dbReference type="SMART" id="SM00064">
    <property type="entry name" value="FYVE"/>
    <property type="match status" value="2"/>
</dbReference>
<dbReference type="InterPro" id="IPR013083">
    <property type="entry name" value="Znf_RING/FYVE/PHD"/>
</dbReference>
<feature type="domain" description="FYVE-type" evidence="5">
    <location>
        <begin position="587"/>
        <end position="644"/>
    </location>
</feature>
<evidence type="ECO:0000256" key="2">
    <source>
        <dbReference type="ARBA" id="ARBA00022771"/>
    </source>
</evidence>
<keyword evidence="3" id="KW-0862">Zinc</keyword>
<proteinExistence type="predicted"/>
<dbReference type="InterPro" id="IPR011011">
    <property type="entry name" value="Znf_FYVE_PHD"/>
</dbReference>
<dbReference type="Ensembl" id="ENSECRT00000000106.1">
    <property type="protein sequence ID" value="ENSECRP00000000101.1"/>
    <property type="gene ID" value="ENSECRG00000000069.1"/>
</dbReference>
<evidence type="ECO:0000256" key="4">
    <source>
        <dbReference type="PROSITE-ProRule" id="PRU00091"/>
    </source>
</evidence>
<dbReference type="Pfam" id="PF01363">
    <property type="entry name" value="FYVE"/>
    <property type="match status" value="2"/>
</dbReference>
<dbReference type="CDD" id="cd15734">
    <property type="entry name" value="FYVE_ZFYV1"/>
    <property type="match status" value="1"/>
</dbReference>
<dbReference type="GO" id="GO:0005545">
    <property type="term" value="F:1-phosphatidylinositol binding"/>
    <property type="evidence" value="ECO:0007669"/>
    <property type="project" value="TreeGrafter"/>
</dbReference>
<reference evidence="6" key="2">
    <citation type="submission" date="2025-08" db="UniProtKB">
        <authorList>
            <consortium name="Ensembl"/>
        </authorList>
    </citation>
    <scope>IDENTIFICATION</scope>
</reference>
<dbReference type="InterPro" id="IPR042427">
    <property type="entry name" value="ZFYV1"/>
</dbReference>
<dbReference type="Gene3D" id="3.30.40.10">
    <property type="entry name" value="Zinc/RING finger domain, C3HC4 (zinc finger)"/>
    <property type="match status" value="2"/>
</dbReference>
<evidence type="ECO:0000313" key="6">
    <source>
        <dbReference type="Ensembl" id="ENSECRP00000000101.1"/>
    </source>
</evidence>
<dbReference type="InterPro" id="IPR017455">
    <property type="entry name" value="Znf_FYVE-rel"/>
</dbReference>
<dbReference type="GeneTree" id="ENSGT00940000165302"/>
<dbReference type="RefSeq" id="XP_028651998.1">
    <property type="nucleotide sequence ID" value="XM_028796165.2"/>
</dbReference>
<dbReference type="InterPro" id="IPR000306">
    <property type="entry name" value="Znf_FYVE"/>
</dbReference>
<evidence type="ECO:0000313" key="7">
    <source>
        <dbReference type="Proteomes" id="UP000694620"/>
    </source>
</evidence>
<dbReference type="SUPFAM" id="SSF52540">
    <property type="entry name" value="P-loop containing nucleoside triphosphate hydrolases"/>
    <property type="match status" value="1"/>
</dbReference>
<dbReference type="PANTHER" id="PTHR46624:SF2">
    <property type="entry name" value="SI:CH211-11N16.2-RELATED"/>
    <property type="match status" value="1"/>
</dbReference>
<dbReference type="GO" id="GO:0032266">
    <property type="term" value="F:phosphatidylinositol-3-phosphate binding"/>
    <property type="evidence" value="ECO:0007669"/>
    <property type="project" value="TreeGrafter"/>
</dbReference>
<evidence type="ECO:0000259" key="5">
    <source>
        <dbReference type="PROSITE" id="PS50178"/>
    </source>
</evidence>